<keyword evidence="2" id="KW-1185">Reference proteome</keyword>
<protein>
    <submittedName>
        <fullName evidence="1">Uncharacterized protein</fullName>
    </submittedName>
</protein>
<dbReference type="EMBL" id="BMUT01000001">
    <property type="protein sequence ID" value="GGX65524.1"/>
    <property type="molecule type" value="Genomic_DNA"/>
</dbReference>
<gene>
    <name evidence="1" type="ORF">GCM10010324_08170</name>
</gene>
<organism evidence="1 2">
    <name type="scientific">Streptomyces hiroshimensis</name>
    <dbReference type="NCBI Taxonomy" id="66424"/>
    <lineage>
        <taxon>Bacteria</taxon>
        <taxon>Bacillati</taxon>
        <taxon>Actinomycetota</taxon>
        <taxon>Actinomycetes</taxon>
        <taxon>Kitasatosporales</taxon>
        <taxon>Streptomycetaceae</taxon>
        <taxon>Streptomyces</taxon>
    </lineage>
</organism>
<accession>A0ABQ2Y5Z8</accession>
<evidence type="ECO:0000313" key="2">
    <source>
        <dbReference type="Proteomes" id="UP000659223"/>
    </source>
</evidence>
<reference evidence="2" key="1">
    <citation type="journal article" date="2019" name="Int. J. Syst. Evol. Microbiol.">
        <title>The Global Catalogue of Microorganisms (GCM) 10K type strain sequencing project: providing services to taxonomists for standard genome sequencing and annotation.</title>
        <authorList>
            <consortium name="The Broad Institute Genomics Platform"/>
            <consortium name="The Broad Institute Genome Sequencing Center for Infectious Disease"/>
            <person name="Wu L."/>
            <person name="Ma J."/>
        </authorList>
    </citation>
    <scope>NUCLEOTIDE SEQUENCE [LARGE SCALE GENOMIC DNA]</scope>
    <source>
        <strain evidence="2">JCM 4586</strain>
    </source>
</reference>
<name>A0ABQ2Y5Z8_9ACTN</name>
<proteinExistence type="predicted"/>
<comment type="caution">
    <text evidence="1">The sequence shown here is derived from an EMBL/GenBank/DDBJ whole genome shotgun (WGS) entry which is preliminary data.</text>
</comment>
<evidence type="ECO:0000313" key="1">
    <source>
        <dbReference type="EMBL" id="GGX65524.1"/>
    </source>
</evidence>
<sequence>MNADPSDPAQPPPPPDLAQVFGEMGGPPAIWNFGLLTVAGTVEGGQHMGAPAAAPGEPVESREGDIAAEQTLAAMSGFAEPDWFAEALERARSRVVFLVGEQGSGRRTAALNLLQRHTGSFALRAVDSDVELATWTLGGSGARGYLIDGLLETRTLALTSIGLDNLRRQLDRAEACLVIVLQQTTQVLAHLKGVLHVDPIRAASPSARAVLDAKLATALPDPARRRPVLAGLPAGFLDETLRRDPRPSQVVELVSEIVRVADGATDAAAISQYLSLYATDHAPELLDSVRDSPDDLALLLATCVFEHFDHTVIEEEARRLLEVAAGRLDAAPPEADTTTPAENPGFVFLRSRRERLAAIGADRGPREVRANSAYSYAVEPVAFTRHLQGRAVLDHVWREHREAGELLVEWLRQTPDTQRRADRAGFILGQFAQWSSGYRALAPLEQLAASERPGDWRMAARAFGAASADPVLATAVKNRLRGWSRAASESLRCTAALTCATEFGLARPEVALALLHTTVTARDDGSDAVESAVRRALLSLFAEPALRPRVVEALLQWSRPPGPARRTACAAVAQLLKTAATTREPGEWWSTHLLSGDAPPGAELIRSALMEPTSFDTARAAFLEWQRRAAADPRRAPVVERLTEALAPHLRGGVLRLFTDLERAAPAPGAERAGLALAQWRGAGTPQRGH</sequence>
<dbReference type="RefSeq" id="WP_190020130.1">
    <property type="nucleotide sequence ID" value="NZ_BMUT01000001.1"/>
</dbReference>
<dbReference type="Proteomes" id="UP000659223">
    <property type="component" value="Unassembled WGS sequence"/>
</dbReference>